<evidence type="ECO:0000313" key="3">
    <source>
        <dbReference type="EMBL" id="MZL68271.1"/>
    </source>
</evidence>
<evidence type="ECO:0008006" key="7">
    <source>
        <dbReference type="Google" id="ProtNLM"/>
    </source>
</evidence>
<reference evidence="5" key="2">
    <citation type="submission" date="2016-11" db="EMBL/GenBank/DDBJ databases">
        <authorList>
            <person name="Jaros S."/>
            <person name="Januszkiewicz K."/>
            <person name="Wedrychowicz H."/>
        </authorList>
    </citation>
    <scope>NUCLEOTIDE SEQUENCE [LARGE SCALE GENOMIC DNA]</scope>
    <source>
        <strain evidence="5">DSM 4029</strain>
    </source>
</reference>
<keyword evidence="1" id="KW-0812">Transmembrane</keyword>
<keyword evidence="1" id="KW-1133">Transmembrane helix</keyword>
<dbReference type="Proteomes" id="UP000184089">
    <property type="component" value="Unassembled WGS sequence"/>
</dbReference>
<evidence type="ECO:0000313" key="2">
    <source>
        <dbReference type="EMBL" id="MCQ4950342.1"/>
    </source>
</evidence>
<keyword evidence="1" id="KW-0472">Membrane</keyword>
<organism evidence="4 5">
    <name type="scientific">Bittarella massiliensis</name>
    <name type="common">ex Durand et al. 2017</name>
    <dbReference type="NCBI Taxonomy" id="1720313"/>
    <lineage>
        <taxon>Bacteria</taxon>
        <taxon>Bacillati</taxon>
        <taxon>Bacillota</taxon>
        <taxon>Clostridia</taxon>
        <taxon>Eubacteriales</taxon>
        <taxon>Oscillospiraceae</taxon>
        <taxon>Bittarella (ex Durand et al. 2017)</taxon>
    </lineage>
</organism>
<keyword evidence="6" id="KW-1185">Reference proteome</keyword>
<reference evidence="3 6" key="3">
    <citation type="journal article" date="2019" name="Nat. Med.">
        <title>A library of human gut bacterial isolates paired with longitudinal multiomics data enables mechanistic microbiome research.</title>
        <authorList>
            <person name="Poyet M."/>
            <person name="Groussin M."/>
            <person name="Gibbons S.M."/>
            <person name="Avila-Pacheco J."/>
            <person name="Jiang X."/>
            <person name="Kearney S.M."/>
            <person name="Perrotta A.R."/>
            <person name="Berdy B."/>
            <person name="Zhao S."/>
            <person name="Lieberman T.D."/>
            <person name="Swanson P.K."/>
            <person name="Smith M."/>
            <person name="Roesemann S."/>
            <person name="Alexander J.E."/>
            <person name="Rich S.A."/>
            <person name="Livny J."/>
            <person name="Vlamakis H."/>
            <person name="Clish C."/>
            <person name="Bullock K."/>
            <person name="Deik A."/>
            <person name="Scott J."/>
            <person name="Pierce K.A."/>
            <person name="Xavier R.J."/>
            <person name="Alm E.J."/>
        </authorList>
    </citation>
    <scope>NUCLEOTIDE SEQUENCE [LARGE SCALE GENOMIC DNA]</scope>
    <source>
        <strain evidence="3 6">BIOML-A2</strain>
    </source>
</reference>
<comment type="caution">
    <text evidence="4">The sequence shown here is derived from an EMBL/GenBank/DDBJ whole genome shotgun (WGS) entry which is preliminary data.</text>
</comment>
<sequence>MNRFTSFIRRIKGNPWLSFLGWTAFFFLLFIGIYIGLLCTDFSTAPQFLYNQF</sequence>
<reference evidence="4" key="1">
    <citation type="submission" date="2016-11" db="EMBL/GenBank/DDBJ databases">
        <authorList>
            <person name="Varghese N."/>
            <person name="Submissions S."/>
        </authorList>
    </citation>
    <scope>NUCLEOTIDE SEQUENCE</scope>
    <source>
        <strain evidence="4">DSM 4029</strain>
    </source>
</reference>
<dbReference type="EMBL" id="WWVX01000001">
    <property type="protein sequence ID" value="MZL68271.1"/>
    <property type="molecule type" value="Genomic_DNA"/>
</dbReference>
<evidence type="ECO:0000313" key="6">
    <source>
        <dbReference type="Proteomes" id="UP000474718"/>
    </source>
</evidence>
<name>A0AAQ1RWG0_9FIRM</name>
<evidence type="ECO:0000256" key="1">
    <source>
        <dbReference type="SAM" id="Phobius"/>
    </source>
</evidence>
<accession>A0AAQ1RWG0</accession>
<dbReference type="Proteomes" id="UP000474718">
    <property type="component" value="Unassembled WGS sequence"/>
</dbReference>
<proteinExistence type="predicted"/>
<evidence type="ECO:0000313" key="5">
    <source>
        <dbReference type="Proteomes" id="UP000184089"/>
    </source>
</evidence>
<dbReference type="AlphaFoldDB" id="A0AAQ1RWG0"/>
<feature type="transmembrane region" description="Helical" evidence="1">
    <location>
        <begin position="16"/>
        <end position="37"/>
    </location>
</feature>
<protein>
    <recommendedName>
        <fullName evidence="7">Teichoic acid D-Ala incorporation-associated protein DltX</fullName>
    </recommendedName>
</protein>
<evidence type="ECO:0000313" key="4">
    <source>
        <dbReference type="EMBL" id="SHG22379.1"/>
    </source>
</evidence>
<dbReference type="RefSeq" id="WP_021661028.1">
    <property type="nucleotide sequence ID" value="NZ_FQVY01000002.1"/>
</dbReference>
<dbReference type="Proteomes" id="UP001205063">
    <property type="component" value="Unassembled WGS sequence"/>
</dbReference>
<gene>
    <name evidence="3" type="ORF">GT747_00580</name>
    <name evidence="2" type="ORF">NE646_11770</name>
    <name evidence="4" type="ORF">SAMN05444424_1943</name>
</gene>
<dbReference type="EMBL" id="FQVY01000002">
    <property type="protein sequence ID" value="SHG22379.1"/>
    <property type="molecule type" value="Genomic_DNA"/>
</dbReference>
<reference evidence="2" key="4">
    <citation type="submission" date="2022-06" db="EMBL/GenBank/DDBJ databases">
        <title>Isolation of gut microbiota from human fecal samples.</title>
        <authorList>
            <person name="Pamer E.G."/>
            <person name="Barat B."/>
            <person name="Waligurski E."/>
            <person name="Medina S."/>
            <person name="Paddock L."/>
            <person name="Mostad J."/>
        </authorList>
    </citation>
    <scope>NUCLEOTIDE SEQUENCE</scope>
    <source>
        <strain evidence="2">DFI.7.96</strain>
    </source>
</reference>
<dbReference type="EMBL" id="JANGAB010000007">
    <property type="protein sequence ID" value="MCQ4950342.1"/>
    <property type="molecule type" value="Genomic_DNA"/>
</dbReference>